<feature type="coiled-coil region" evidence="1">
    <location>
        <begin position="192"/>
        <end position="226"/>
    </location>
</feature>
<organism evidence="2 3">
    <name type="scientific">Genlisea aurea</name>
    <dbReference type="NCBI Taxonomy" id="192259"/>
    <lineage>
        <taxon>Eukaryota</taxon>
        <taxon>Viridiplantae</taxon>
        <taxon>Streptophyta</taxon>
        <taxon>Embryophyta</taxon>
        <taxon>Tracheophyta</taxon>
        <taxon>Spermatophyta</taxon>
        <taxon>Magnoliopsida</taxon>
        <taxon>eudicotyledons</taxon>
        <taxon>Gunneridae</taxon>
        <taxon>Pentapetalae</taxon>
        <taxon>asterids</taxon>
        <taxon>lamiids</taxon>
        <taxon>Lamiales</taxon>
        <taxon>Lentibulariaceae</taxon>
        <taxon>Genlisea</taxon>
    </lineage>
</organism>
<evidence type="ECO:0000256" key="1">
    <source>
        <dbReference type="SAM" id="Coils"/>
    </source>
</evidence>
<name>S8D2G3_9LAMI</name>
<evidence type="ECO:0000313" key="3">
    <source>
        <dbReference type="Proteomes" id="UP000015453"/>
    </source>
</evidence>
<feature type="non-terminal residue" evidence="2">
    <location>
        <position position="1"/>
    </location>
</feature>
<reference evidence="2 3" key="1">
    <citation type="journal article" date="2013" name="BMC Genomics">
        <title>The miniature genome of a carnivorous plant Genlisea aurea contains a low number of genes and short non-coding sequences.</title>
        <authorList>
            <person name="Leushkin E.V."/>
            <person name="Sutormin R.A."/>
            <person name="Nabieva E.R."/>
            <person name="Penin A.A."/>
            <person name="Kondrashov A.S."/>
            <person name="Logacheva M.D."/>
        </authorList>
    </citation>
    <scope>NUCLEOTIDE SEQUENCE [LARGE SCALE GENOMIC DNA]</scope>
</reference>
<protein>
    <submittedName>
        <fullName evidence="2">Uncharacterized protein</fullName>
    </submittedName>
</protein>
<dbReference type="PANTHER" id="PTHR47357:SF4">
    <property type="entry name" value="MYOSIN HEAVY CHAIN-LIKE PROTEIN"/>
    <property type="match status" value="1"/>
</dbReference>
<keyword evidence="1" id="KW-0175">Coiled coil</keyword>
<dbReference type="GO" id="GO:0005856">
    <property type="term" value="C:cytoskeleton"/>
    <property type="evidence" value="ECO:0007669"/>
    <property type="project" value="TreeGrafter"/>
</dbReference>
<sequence length="280" mass="33273">QELEIGGSEFVVRMNELEQEIESSRSRRVELEDESLQIHLENQKLQTEITSQQKKLQSMEEEMKSLLIKLESLDNRRNSAMIDLERKLSSSVERKTDEMAEEHRKLLEDQFILLSRRIRVAEQLQVELKEWYRKTKEASKVPAKQVEDLLTSVDSVGLRFEECAANFLNRISKASCEMNFVREWAARRNRAAASVKEELDRVFAELDEKEAEILSFRERLWRSENKVRELEKASEEREDTVLGIMEEKREAIRQLCVWIDYHRARSDYYKKTLSEINTRR</sequence>
<dbReference type="Proteomes" id="UP000015453">
    <property type="component" value="Unassembled WGS sequence"/>
</dbReference>
<dbReference type="GO" id="GO:0005200">
    <property type="term" value="F:structural constituent of cytoskeleton"/>
    <property type="evidence" value="ECO:0007669"/>
    <property type="project" value="TreeGrafter"/>
</dbReference>
<gene>
    <name evidence="2" type="ORF">M569_00852</name>
</gene>
<dbReference type="PANTHER" id="PTHR47357">
    <property type="entry name" value="COP1-INTERACTIVE PROTEIN 1"/>
    <property type="match status" value="1"/>
</dbReference>
<comment type="caution">
    <text evidence="2">The sequence shown here is derived from an EMBL/GenBank/DDBJ whole genome shotgun (WGS) entry which is preliminary data.</text>
</comment>
<keyword evidence="3" id="KW-1185">Reference proteome</keyword>
<dbReference type="AlphaFoldDB" id="S8D2G3"/>
<dbReference type="EMBL" id="AUSU01000255">
    <property type="protein sequence ID" value="EPS73904.1"/>
    <property type="molecule type" value="Genomic_DNA"/>
</dbReference>
<proteinExistence type="predicted"/>
<dbReference type="OrthoDB" id="10255522at2759"/>
<evidence type="ECO:0000313" key="2">
    <source>
        <dbReference type="EMBL" id="EPS73904.1"/>
    </source>
</evidence>
<accession>S8D2G3</accession>
<feature type="coiled-coil region" evidence="1">
    <location>
        <begin position="14"/>
        <end position="76"/>
    </location>
</feature>